<dbReference type="Proteomes" id="UP000605099">
    <property type="component" value="Unassembled WGS sequence"/>
</dbReference>
<dbReference type="PANTHER" id="PTHR36922:SF1">
    <property type="entry name" value="DUF1993 DOMAIN-CONTAINING PROTEIN"/>
    <property type="match status" value="1"/>
</dbReference>
<organism evidence="1 2">
    <name type="scientific">Novosphingobium indicum</name>
    <dbReference type="NCBI Taxonomy" id="462949"/>
    <lineage>
        <taxon>Bacteria</taxon>
        <taxon>Pseudomonadati</taxon>
        <taxon>Pseudomonadota</taxon>
        <taxon>Alphaproteobacteria</taxon>
        <taxon>Sphingomonadales</taxon>
        <taxon>Sphingomonadaceae</taxon>
        <taxon>Novosphingobium</taxon>
    </lineage>
</organism>
<dbReference type="Pfam" id="PF09351">
    <property type="entry name" value="DUF1993"/>
    <property type="match status" value="1"/>
</dbReference>
<dbReference type="RefSeq" id="WP_188819995.1">
    <property type="nucleotide sequence ID" value="NZ_BMLK01000010.1"/>
</dbReference>
<sequence length="173" mass="18951">MTISLDTAFVATCLQTLESISGLIATAEAHCAEKDLAAEALTEARIAPDMWPFAKQVFECGHHSARAVAGVKAGVFHPEIEPVPSDFASLRSEIDESIAALKTLKSGELDAIAGQDMRFEFGTIRMDFTVEDFLFSFSLPNFYFHSTMAYAILRNQGLEIGKRNFLGQVRVKG</sequence>
<evidence type="ECO:0000313" key="1">
    <source>
        <dbReference type="EMBL" id="GGN51827.1"/>
    </source>
</evidence>
<dbReference type="InterPro" id="IPR034660">
    <property type="entry name" value="DinB/YfiT-like"/>
</dbReference>
<protein>
    <recommendedName>
        <fullName evidence="3">DUF1993 domain-containing protein</fullName>
    </recommendedName>
</protein>
<evidence type="ECO:0008006" key="3">
    <source>
        <dbReference type="Google" id="ProtNLM"/>
    </source>
</evidence>
<reference evidence="2" key="1">
    <citation type="journal article" date="2019" name="Int. J. Syst. Evol. Microbiol.">
        <title>The Global Catalogue of Microorganisms (GCM) 10K type strain sequencing project: providing services to taxonomists for standard genome sequencing and annotation.</title>
        <authorList>
            <consortium name="The Broad Institute Genomics Platform"/>
            <consortium name="The Broad Institute Genome Sequencing Center for Infectious Disease"/>
            <person name="Wu L."/>
            <person name="Ma J."/>
        </authorList>
    </citation>
    <scope>NUCLEOTIDE SEQUENCE [LARGE SCALE GENOMIC DNA]</scope>
    <source>
        <strain evidence="2">CGMCC 1.6784</strain>
    </source>
</reference>
<dbReference type="EMBL" id="BMLK01000010">
    <property type="protein sequence ID" value="GGN51827.1"/>
    <property type="molecule type" value="Genomic_DNA"/>
</dbReference>
<dbReference type="SUPFAM" id="SSF109854">
    <property type="entry name" value="DinB/YfiT-like putative metalloenzymes"/>
    <property type="match status" value="1"/>
</dbReference>
<gene>
    <name evidence="1" type="ORF">GCM10011349_24750</name>
</gene>
<keyword evidence="2" id="KW-1185">Reference proteome</keyword>
<proteinExistence type="predicted"/>
<dbReference type="PANTHER" id="PTHR36922">
    <property type="entry name" value="BLL2446 PROTEIN"/>
    <property type="match status" value="1"/>
</dbReference>
<dbReference type="InterPro" id="IPR018531">
    <property type="entry name" value="DUF1993"/>
</dbReference>
<evidence type="ECO:0000313" key="2">
    <source>
        <dbReference type="Proteomes" id="UP000605099"/>
    </source>
</evidence>
<comment type="caution">
    <text evidence="1">The sequence shown here is derived from an EMBL/GenBank/DDBJ whole genome shotgun (WGS) entry which is preliminary data.</text>
</comment>
<dbReference type="Gene3D" id="1.20.120.450">
    <property type="entry name" value="dinb family like domain"/>
    <property type="match status" value="1"/>
</dbReference>
<accession>A0ABQ2JPA6</accession>
<name>A0ABQ2JPA6_9SPHN</name>